<dbReference type="EMBL" id="ATCN01001300">
    <property type="protein sequence ID" value="EPR77759.1"/>
    <property type="molecule type" value="Genomic_DNA"/>
</dbReference>
<dbReference type="OrthoDB" id="10376853at2759"/>
<dbReference type="Proteomes" id="UP000014978">
    <property type="component" value="Unassembled WGS sequence"/>
</dbReference>
<protein>
    <submittedName>
        <fullName evidence="1">Uncharacterized protein</fullName>
    </submittedName>
</protein>
<dbReference type="OMA" id="FRITDMC"/>
<evidence type="ECO:0000313" key="2">
    <source>
        <dbReference type="Proteomes" id="UP000014978"/>
    </source>
</evidence>
<sequence>MNKNIEVVISSDEFSDVENGFFDKEIEIKPSTAPDWFDKKVPIRREYKRKNKIYKYKVDRKVYSVNNNIKKIIPIINFEEDTNKESTHDDNTITSKNKSKKNTCILLDSQNNIYIDEKGYKIRNFRITDMCLIKDKIVMISNKSGIMQEMDIYTKEVVSIRKNTSENGYKKIVAYDNIYLLSDKLYVLDIENYEITNILEIGNALDFTIKDNRIFILYKDKIVEYLDYKINNIVEINGFGIEKIFYLQNKIYVAQKNELMVFKDSLKKLKGFRRIKGTVKNMVDINGLIFLHTEELNSLRVIEDDKLIDYIPNSKTKFPIIHGIENINGEVVFSHTKYISSIKIYN</sequence>
<organism evidence="1 2">
    <name type="scientific">Spraguea lophii (strain 42_110)</name>
    <name type="common">Microsporidian parasite</name>
    <dbReference type="NCBI Taxonomy" id="1358809"/>
    <lineage>
        <taxon>Eukaryota</taxon>
        <taxon>Fungi</taxon>
        <taxon>Fungi incertae sedis</taxon>
        <taxon>Microsporidia</taxon>
        <taxon>Spragueidae</taxon>
        <taxon>Spraguea</taxon>
    </lineage>
</organism>
<name>S7XFE1_SPRLO</name>
<dbReference type="HOGENOM" id="CLU_802094_0_0_1"/>
<dbReference type="VEuPathDB" id="MicrosporidiaDB:SLOPH_2468"/>
<keyword evidence="2" id="KW-1185">Reference proteome</keyword>
<dbReference type="InParanoid" id="S7XFE1"/>
<gene>
    <name evidence="1" type="ORF">SLOPH_2468</name>
</gene>
<reference evidence="2" key="1">
    <citation type="journal article" date="2013" name="PLoS Genet.">
        <title>The genome of Spraguea lophii and the basis of host-microsporidian interactions.</title>
        <authorList>
            <person name="Campbell S.E."/>
            <person name="Williams T.A."/>
            <person name="Yousuf A."/>
            <person name="Soanes D.M."/>
            <person name="Paszkiewicz K.H."/>
            <person name="Williams B.A.P."/>
        </authorList>
    </citation>
    <scope>NUCLEOTIDE SEQUENCE [LARGE SCALE GENOMIC DNA]</scope>
    <source>
        <strain evidence="2">42_110</strain>
    </source>
</reference>
<evidence type="ECO:0000313" key="1">
    <source>
        <dbReference type="EMBL" id="EPR77759.1"/>
    </source>
</evidence>
<proteinExistence type="predicted"/>
<dbReference type="AlphaFoldDB" id="S7XFE1"/>
<accession>S7XFE1</accession>
<comment type="caution">
    <text evidence="1">The sequence shown here is derived from an EMBL/GenBank/DDBJ whole genome shotgun (WGS) entry which is preliminary data.</text>
</comment>